<dbReference type="GO" id="GO:0016787">
    <property type="term" value="F:hydrolase activity"/>
    <property type="evidence" value="ECO:0007669"/>
    <property type="project" value="UniProtKB-KW"/>
</dbReference>
<dbReference type="SUPFAM" id="SSF56784">
    <property type="entry name" value="HAD-like"/>
    <property type="match status" value="1"/>
</dbReference>
<dbReference type="Gene3D" id="1.10.150.240">
    <property type="entry name" value="Putative phosphatase, domain 2"/>
    <property type="match status" value="1"/>
</dbReference>
<name>A0ABV2A8P7_9GAMM</name>
<dbReference type="EMBL" id="JBEPIJ010000005">
    <property type="protein sequence ID" value="MES0873623.1"/>
    <property type="molecule type" value="Genomic_DNA"/>
</dbReference>
<keyword evidence="2" id="KW-1185">Reference proteome</keyword>
<keyword evidence="1" id="KW-0378">Hydrolase</keyword>
<dbReference type="SFLD" id="SFLDG01129">
    <property type="entry name" value="C1.5:_HAD__Beta-PGM__Phosphata"/>
    <property type="match status" value="1"/>
</dbReference>
<organism evidence="1 2">
    <name type="scientific">Sinimarinibacterium thermocellulolyticum</name>
    <dbReference type="NCBI Taxonomy" id="3170016"/>
    <lineage>
        <taxon>Bacteria</taxon>
        <taxon>Pseudomonadati</taxon>
        <taxon>Pseudomonadota</taxon>
        <taxon>Gammaproteobacteria</taxon>
        <taxon>Nevskiales</taxon>
        <taxon>Nevskiaceae</taxon>
        <taxon>Sinimarinibacterium</taxon>
    </lineage>
</organism>
<dbReference type="InterPro" id="IPR036412">
    <property type="entry name" value="HAD-like_sf"/>
</dbReference>
<dbReference type="Gene3D" id="3.40.50.1000">
    <property type="entry name" value="HAD superfamily/HAD-like"/>
    <property type="match status" value="1"/>
</dbReference>
<comment type="caution">
    <text evidence="1">The sequence shown here is derived from an EMBL/GenBank/DDBJ whole genome shotgun (WGS) entry which is preliminary data.</text>
</comment>
<dbReference type="Pfam" id="PF00702">
    <property type="entry name" value="Hydrolase"/>
    <property type="match status" value="1"/>
</dbReference>
<protein>
    <submittedName>
        <fullName evidence="1">HAD-IA family hydrolase</fullName>
    </submittedName>
</protein>
<dbReference type="SFLD" id="SFLDS00003">
    <property type="entry name" value="Haloacid_Dehalogenase"/>
    <property type="match status" value="1"/>
</dbReference>
<evidence type="ECO:0000313" key="2">
    <source>
        <dbReference type="Proteomes" id="UP001465331"/>
    </source>
</evidence>
<accession>A0ABV2A8P7</accession>
<dbReference type="Proteomes" id="UP001465331">
    <property type="component" value="Unassembled WGS sequence"/>
</dbReference>
<dbReference type="InterPro" id="IPR023198">
    <property type="entry name" value="PGP-like_dom2"/>
</dbReference>
<dbReference type="PANTHER" id="PTHR42896">
    <property type="entry name" value="XYLULOSE-1,5-BISPHOSPHATE (XUBP) PHOSPHATASE"/>
    <property type="match status" value="1"/>
</dbReference>
<dbReference type="InterPro" id="IPR006439">
    <property type="entry name" value="HAD-SF_hydro_IA"/>
</dbReference>
<dbReference type="PANTHER" id="PTHR42896:SF2">
    <property type="entry name" value="CBBY-LIKE PROTEIN"/>
    <property type="match status" value="1"/>
</dbReference>
<proteinExistence type="predicted"/>
<sequence length="266" mass="29333">MSLRAVLFDVDGTLADTEALGHRPAYNRAFRKLGLPLRWGPKLYRRLLRLPGGRERLKYYVQRYHPDLGAEQAEAEADIDAWVAKVHELKSKYFRRRMRQGKVPLRPGIARVMREARREGLRLAIVTNASLKTLKPVLKYCMGPELAAEIDVIASGEEVAHKKPAPDLYWLAMQRLGVDARDCIALEDSEMGLAAATAAGVTAVVTVNRDTIGQDFDAAALVMSSLGEPGAPARVLRGTLPGVPWVTVDALRWILDHANPPQAQAA</sequence>
<dbReference type="InterPro" id="IPR023214">
    <property type="entry name" value="HAD_sf"/>
</dbReference>
<dbReference type="InterPro" id="IPR044999">
    <property type="entry name" value="CbbY-like"/>
</dbReference>
<evidence type="ECO:0000313" key="1">
    <source>
        <dbReference type="EMBL" id="MES0873623.1"/>
    </source>
</evidence>
<dbReference type="NCBIfam" id="TIGR01509">
    <property type="entry name" value="HAD-SF-IA-v3"/>
    <property type="match status" value="1"/>
</dbReference>
<dbReference type="PRINTS" id="PR00413">
    <property type="entry name" value="HADHALOGNASE"/>
</dbReference>
<gene>
    <name evidence="1" type="ORF">ABSH63_06345</name>
</gene>
<dbReference type="RefSeq" id="WP_352888405.1">
    <property type="nucleotide sequence ID" value="NZ_JBEPIJ010000005.1"/>
</dbReference>
<reference evidence="1 2" key="1">
    <citation type="submission" date="2024-06" db="EMBL/GenBank/DDBJ databases">
        <authorList>
            <person name="Li Z."/>
            <person name="Jiang Y."/>
        </authorList>
    </citation>
    <scope>NUCLEOTIDE SEQUENCE [LARGE SCALE GENOMIC DNA]</scope>
    <source>
        <strain evidence="1 2">HSW-8</strain>
    </source>
</reference>